<dbReference type="EMBL" id="JAQQKX010000003">
    <property type="protein sequence ID" value="MDC7682712.1"/>
    <property type="molecule type" value="Genomic_DNA"/>
</dbReference>
<dbReference type="InterPro" id="IPR036688">
    <property type="entry name" value="MoeA_C_domain_IV_sf"/>
</dbReference>
<protein>
    <recommendedName>
        <fullName evidence="6">Molybdopterin molybdenumtransferase</fullName>
        <ecNumber evidence="6">2.10.1.1</ecNumber>
    </recommendedName>
</protein>
<evidence type="ECO:0000256" key="1">
    <source>
        <dbReference type="ARBA" id="ARBA00002901"/>
    </source>
</evidence>
<organism evidence="8 9">
    <name type="scientific">Asticcacaulis aquaticus</name>
    <dbReference type="NCBI Taxonomy" id="2984212"/>
    <lineage>
        <taxon>Bacteria</taxon>
        <taxon>Pseudomonadati</taxon>
        <taxon>Pseudomonadota</taxon>
        <taxon>Alphaproteobacteria</taxon>
        <taxon>Caulobacterales</taxon>
        <taxon>Caulobacteraceae</taxon>
        <taxon>Asticcacaulis</taxon>
    </lineage>
</organism>
<accession>A0ABT5HRL0</accession>
<dbReference type="Gene3D" id="3.90.105.10">
    <property type="entry name" value="Molybdopterin biosynthesis moea protein, domain 2"/>
    <property type="match status" value="1"/>
</dbReference>
<comment type="cofactor">
    <cofactor evidence="6">
        <name>Mg(2+)</name>
        <dbReference type="ChEBI" id="CHEBI:18420"/>
    </cofactor>
</comment>
<evidence type="ECO:0000313" key="9">
    <source>
        <dbReference type="Proteomes" id="UP001214854"/>
    </source>
</evidence>
<dbReference type="InterPro" id="IPR005110">
    <property type="entry name" value="MoeA_linker/N"/>
</dbReference>
<dbReference type="SUPFAM" id="SSF63867">
    <property type="entry name" value="MoeA C-terminal domain-like"/>
    <property type="match status" value="1"/>
</dbReference>
<keyword evidence="9" id="KW-1185">Reference proteome</keyword>
<dbReference type="RefSeq" id="WP_272747195.1">
    <property type="nucleotide sequence ID" value="NZ_JAQQKX010000003.1"/>
</dbReference>
<dbReference type="Proteomes" id="UP001214854">
    <property type="component" value="Unassembled WGS sequence"/>
</dbReference>
<dbReference type="EC" id="2.10.1.1" evidence="6"/>
<comment type="catalytic activity">
    <reaction evidence="5">
        <text>adenylyl-molybdopterin + molybdate = Mo-molybdopterin + AMP + H(+)</text>
        <dbReference type="Rhea" id="RHEA:35047"/>
        <dbReference type="ChEBI" id="CHEBI:15378"/>
        <dbReference type="ChEBI" id="CHEBI:36264"/>
        <dbReference type="ChEBI" id="CHEBI:62727"/>
        <dbReference type="ChEBI" id="CHEBI:71302"/>
        <dbReference type="ChEBI" id="CHEBI:456215"/>
        <dbReference type="EC" id="2.10.1.1"/>
    </reaction>
</comment>
<dbReference type="InterPro" id="IPR001453">
    <property type="entry name" value="MoaB/Mog_dom"/>
</dbReference>
<dbReference type="SUPFAM" id="SSF63882">
    <property type="entry name" value="MoeA N-terminal region -like"/>
    <property type="match status" value="1"/>
</dbReference>
<evidence type="ECO:0000256" key="4">
    <source>
        <dbReference type="ARBA" id="ARBA00023150"/>
    </source>
</evidence>
<keyword evidence="6" id="KW-0460">Magnesium</keyword>
<sequence>MTRKGITVDEARAFLREVAPAPVPRKIALRKALGRVLTAPVVATRDQPPFDASAMDGYAICKSLTDPVAQSAPLKLIGESIAGKRFEGRVEWGQCVRIFTGAPVPDGAKAVVIQENVRHTDHGIFIEADGWNDPKTHIRPRGQDFKAGHELLSAGLRLDPWRLSLAAAAGSKSVTVARRPRIAILSTGDELVAPGDDPRPDQIFESGSFALMAMCRQWGAKAEFLGVESDDLDGIHDAVKACEADLIVTIGGASVGDYDLVKPALERLGLTLDFSSINIRPGKPTWTGTLANDQRVLGLPGNPASAMVCAQLFLKPWIEAALGQPEPPQPHRLPMASDISANGPRETFLRARIVTDASGQPTLKPFADQDSSLIAVFSQSDALIRRPANAPALQRGEMAEYVRLDRYI</sequence>
<keyword evidence="6" id="KW-0500">Molybdenum</keyword>
<feature type="domain" description="MoaB/Mog" evidence="7">
    <location>
        <begin position="183"/>
        <end position="320"/>
    </location>
</feature>
<dbReference type="InterPro" id="IPR036135">
    <property type="entry name" value="MoeA_linker/N_sf"/>
</dbReference>
<dbReference type="Pfam" id="PF03453">
    <property type="entry name" value="MoeA_N"/>
    <property type="match status" value="1"/>
</dbReference>
<dbReference type="Gene3D" id="3.40.980.10">
    <property type="entry name" value="MoaB/Mog-like domain"/>
    <property type="match status" value="1"/>
</dbReference>
<dbReference type="NCBIfam" id="NF045515">
    <property type="entry name" value="Glp_gephyrin"/>
    <property type="match status" value="1"/>
</dbReference>
<dbReference type="InterPro" id="IPR038987">
    <property type="entry name" value="MoeA-like"/>
</dbReference>
<keyword evidence="4 6" id="KW-0501">Molybdenum cofactor biosynthesis</keyword>
<name>A0ABT5HRL0_9CAUL</name>
<dbReference type="Pfam" id="PF00994">
    <property type="entry name" value="MoCF_biosynth"/>
    <property type="match status" value="1"/>
</dbReference>
<dbReference type="CDD" id="cd00887">
    <property type="entry name" value="MoeA"/>
    <property type="match status" value="1"/>
</dbReference>
<dbReference type="SMART" id="SM00852">
    <property type="entry name" value="MoCF_biosynth"/>
    <property type="match status" value="1"/>
</dbReference>
<dbReference type="SUPFAM" id="SSF53218">
    <property type="entry name" value="Molybdenum cofactor biosynthesis proteins"/>
    <property type="match status" value="1"/>
</dbReference>
<dbReference type="InterPro" id="IPR005111">
    <property type="entry name" value="MoeA_C_domain_IV"/>
</dbReference>
<comment type="pathway">
    <text evidence="2 6">Cofactor biosynthesis; molybdopterin biosynthesis.</text>
</comment>
<dbReference type="Gene3D" id="2.40.340.10">
    <property type="entry name" value="MoeA, C-terminal, domain IV"/>
    <property type="match status" value="1"/>
</dbReference>
<dbReference type="Gene3D" id="2.170.190.11">
    <property type="entry name" value="Molybdopterin biosynthesis moea protein, domain 3"/>
    <property type="match status" value="1"/>
</dbReference>
<dbReference type="InterPro" id="IPR036425">
    <property type="entry name" value="MoaB/Mog-like_dom_sf"/>
</dbReference>
<evidence type="ECO:0000256" key="3">
    <source>
        <dbReference type="ARBA" id="ARBA00010763"/>
    </source>
</evidence>
<evidence type="ECO:0000256" key="2">
    <source>
        <dbReference type="ARBA" id="ARBA00005046"/>
    </source>
</evidence>
<evidence type="ECO:0000313" key="8">
    <source>
        <dbReference type="EMBL" id="MDC7682712.1"/>
    </source>
</evidence>
<proteinExistence type="inferred from homology"/>
<dbReference type="PANTHER" id="PTHR10192">
    <property type="entry name" value="MOLYBDOPTERIN BIOSYNTHESIS PROTEIN"/>
    <property type="match status" value="1"/>
</dbReference>
<comment type="function">
    <text evidence="1 6">Catalyzes the insertion of molybdate into adenylated molybdopterin with the concomitant release of AMP.</text>
</comment>
<dbReference type="Pfam" id="PF03454">
    <property type="entry name" value="MoeA_C"/>
    <property type="match status" value="1"/>
</dbReference>
<evidence type="ECO:0000259" key="7">
    <source>
        <dbReference type="SMART" id="SM00852"/>
    </source>
</evidence>
<comment type="caution">
    <text evidence="8">The sequence shown here is derived from an EMBL/GenBank/DDBJ whole genome shotgun (WGS) entry which is preliminary data.</text>
</comment>
<comment type="similarity">
    <text evidence="3 6">Belongs to the MoeA family.</text>
</comment>
<keyword evidence="6" id="KW-0808">Transferase</keyword>
<reference evidence="8 9" key="1">
    <citation type="submission" date="2023-01" db="EMBL/GenBank/DDBJ databases">
        <title>Novel species of the genus Asticcacaulis isolated from rivers.</title>
        <authorList>
            <person name="Lu H."/>
        </authorList>
    </citation>
    <scope>NUCLEOTIDE SEQUENCE [LARGE SCALE GENOMIC DNA]</scope>
    <source>
        <strain evidence="8 9">BYS171W</strain>
    </source>
</reference>
<gene>
    <name evidence="8" type="ORF">PQU92_05455</name>
</gene>
<dbReference type="PANTHER" id="PTHR10192:SF5">
    <property type="entry name" value="GEPHYRIN"/>
    <property type="match status" value="1"/>
</dbReference>
<evidence type="ECO:0000256" key="5">
    <source>
        <dbReference type="ARBA" id="ARBA00047317"/>
    </source>
</evidence>
<keyword evidence="6" id="KW-0479">Metal-binding</keyword>
<evidence type="ECO:0000256" key="6">
    <source>
        <dbReference type="RuleBase" id="RU365090"/>
    </source>
</evidence>